<gene>
    <name evidence="1" type="ORF">GSTUM_00006193001</name>
</gene>
<dbReference type="InParanoid" id="D5GDF8"/>
<dbReference type="RefSeq" id="XP_002838360.1">
    <property type="nucleotide sequence ID" value="XM_002838314.1"/>
</dbReference>
<dbReference type="GeneID" id="9187249"/>
<protein>
    <submittedName>
        <fullName evidence="1">(Perigord truffle) hypothetical protein</fullName>
    </submittedName>
</protein>
<keyword evidence="2" id="KW-1185">Reference proteome</keyword>
<accession>D5GDF8</accession>
<evidence type="ECO:0000313" key="1">
    <source>
        <dbReference type="EMBL" id="CAZ82551.1"/>
    </source>
</evidence>
<dbReference type="KEGG" id="tml:GSTUM_00006193001"/>
<proteinExistence type="predicted"/>
<reference evidence="1 2" key="1">
    <citation type="journal article" date="2010" name="Nature">
        <title>Perigord black truffle genome uncovers evolutionary origins and mechanisms of symbiosis.</title>
        <authorList>
            <person name="Martin F."/>
            <person name="Kohler A."/>
            <person name="Murat C."/>
            <person name="Balestrini R."/>
            <person name="Coutinho P.M."/>
            <person name="Jaillon O."/>
            <person name="Montanini B."/>
            <person name="Morin E."/>
            <person name="Noel B."/>
            <person name="Percudani R."/>
            <person name="Porcel B."/>
            <person name="Rubini A."/>
            <person name="Amicucci A."/>
            <person name="Amselem J."/>
            <person name="Anthouard V."/>
            <person name="Arcioni S."/>
            <person name="Artiguenave F."/>
            <person name="Aury J.M."/>
            <person name="Ballario P."/>
            <person name="Bolchi A."/>
            <person name="Brenna A."/>
            <person name="Brun A."/>
            <person name="Buee M."/>
            <person name="Cantarel B."/>
            <person name="Chevalier G."/>
            <person name="Couloux A."/>
            <person name="Da Silva C."/>
            <person name="Denoeud F."/>
            <person name="Duplessis S."/>
            <person name="Ghignone S."/>
            <person name="Hilselberger B."/>
            <person name="Iotti M."/>
            <person name="Marcais B."/>
            <person name="Mello A."/>
            <person name="Miranda M."/>
            <person name="Pacioni G."/>
            <person name="Quesneville H."/>
            <person name="Riccioni C."/>
            <person name="Ruotolo R."/>
            <person name="Splivallo R."/>
            <person name="Stocchi V."/>
            <person name="Tisserant E."/>
            <person name="Viscomi A.R."/>
            <person name="Zambonelli A."/>
            <person name="Zampieri E."/>
            <person name="Henrissat B."/>
            <person name="Lebrun M.H."/>
            <person name="Paolocci F."/>
            <person name="Bonfante P."/>
            <person name="Ottonello S."/>
            <person name="Wincker P."/>
        </authorList>
    </citation>
    <scope>NUCLEOTIDE SEQUENCE [LARGE SCALE GENOMIC DNA]</scope>
    <source>
        <strain evidence="1 2">Mel28</strain>
    </source>
</reference>
<organism evidence="1 2">
    <name type="scientific">Tuber melanosporum (strain Mel28)</name>
    <name type="common">Perigord black truffle</name>
    <dbReference type="NCBI Taxonomy" id="656061"/>
    <lineage>
        <taxon>Eukaryota</taxon>
        <taxon>Fungi</taxon>
        <taxon>Dikarya</taxon>
        <taxon>Ascomycota</taxon>
        <taxon>Pezizomycotina</taxon>
        <taxon>Pezizomycetes</taxon>
        <taxon>Pezizales</taxon>
        <taxon>Tuberaceae</taxon>
        <taxon>Tuber</taxon>
    </lineage>
</organism>
<sequence length="145" mass="16597">MIVGEDGLRESLVGQPCYMSPPDNGVRDCPELFYVDMVPSLSRMTRTRGGGIRQQRRRPNIRRRKKGAALGIFLIPCRPKYTNTVKRSPAVLHTHPRMLHHPDSSRRWLRKVTDRLLSANTLLFSKNDQPLSHVRLRDSAAIAFL</sequence>
<name>D5GDF8_TUBMM</name>
<dbReference type="HOGENOM" id="CLU_1788224_0_0_1"/>
<dbReference type="AlphaFoldDB" id="D5GDF8"/>
<dbReference type="EMBL" id="FN430142">
    <property type="protein sequence ID" value="CAZ82551.1"/>
    <property type="molecule type" value="Genomic_DNA"/>
</dbReference>
<dbReference type="Proteomes" id="UP000006911">
    <property type="component" value="Unassembled WGS sequence"/>
</dbReference>
<evidence type="ECO:0000313" key="2">
    <source>
        <dbReference type="Proteomes" id="UP000006911"/>
    </source>
</evidence>